<dbReference type="GO" id="GO:0005634">
    <property type="term" value="C:nucleus"/>
    <property type="evidence" value="ECO:0007669"/>
    <property type="project" value="InterPro"/>
</dbReference>
<dbReference type="GO" id="GO:0006334">
    <property type="term" value="P:nucleosome assembly"/>
    <property type="evidence" value="ECO:0007669"/>
    <property type="project" value="InterPro"/>
</dbReference>
<feature type="compositionally biased region" description="Basic and acidic residues" evidence="3">
    <location>
        <begin position="295"/>
        <end position="307"/>
    </location>
</feature>
<dbReference type="OrthoDB" id="19419at2759"/>
<feature type="region of interest" description="Disordered" evidence="3">
    <location>
        <begin position="276"/>
        <end position="315"/>
    </location>
</feature>
<dbReference type="Gene3D" id="3.30.1120.90">
    <property type="entry name" value="Nucleosome assembly protein"/>
    <property type="match status" value="1"/>
</dbReference>
<feature type="non-terminal residue" evidence="5">
    <location>
        <position position="1"/>
    </location>
</feature>
<feature type="compositionally biased region" description="Low complexity" evidence="3">
    <location>
        <begin position="34"/>
        <end position="63"/>
    </location>
</feature>
<evidence type="ECO:0000313" key="5">
    <source>
        <dbReference type="EMBL" id="CEQ41636.1"/>
    </source>
</evidence>
<evidence type="ECO:0000313" key="6">
    <source>
        <dbReference type="Proteomes" id="UP000243876"/>
    </source>
</evidence>
<sequence>GSRDSQRSARLTLLLVFNVQTSIVALPLTLPWTAPPSSSKRSATTPRPSRTTSTTRPACTSTPVSPAPPNHAPTLNSPLLPPADKFKLEKQQPVYKARSELAAKIPNFWFESLQNCGTVAQFIDPVDEEAFKHLKDVEIVHGDDVREFEIKFTFSPKNPYFKETTLSKKLTLTPPASLQPAPEIPASYDLEAPLYLVPSAPISWTSPEHDLTKKAPKTVPQDLEEFDEFGGPGSFFNWFKEEGEDEMGLGELLLEWWGHAAECVLYAAGLAALGSDDEDDMGSFGSDDDDSEDDDPKKEIDLSDDKKRPKKKQRK</sequence>
<dbReference type="Proteomes" id="UP000243876">
    <property type="component" value="Unassembled WGS sequence"/>
</dbReference>
<protein>
    <submittedName>
        <fullName evidence="5">SPOSA6832_03390-mRNA-1:cds</fullName>
    </submittedName>
</protein>
<keyword evidence="4" id="KW-1133">Transmembrane helix</keyword>
<organism evidence="5 6">
    <name type="scientific">Sporidiobolus salmonicolor</name>
    <name type="common">Yeast-like fungus</name>
    <name type="synonym">Sporobolomyces salmonicolor</name>
    <dbReference type="NCBI Taxonomy" id="5005"/>
    <lineage>
        <taxon>Eukaryota</taxon>
        <taxon>Fungi</taxon>
        <taxon>Dikarya</taxon>
        <taxon>Basidiomycota</taxon>
        <taxon>Pucciniomycotina</taxon>
        <taxon>Microbotryomycetes</taxon>
        <taxon>Sporidiobolales</taxon>
        <taxon>Sporidiobolaceae</taxon>
        <taxon>Sporobolomyces</taxon>
    </lineage>
</organism>
<dbReference type="PANTHER" id="PTHR11875">
    <property type="entry name" value="TESTIS-SPECIFIC Y-ENCODED PROTEIN"/>
    <property type="match status" value="1"/>
</dbReference>
<evidence type="ECO:0000256" key="1">
    <source>
        <dbReference type="ARBA" id="ARBA00009947"/>
    </source>
</evidence>
<keyword evidence="4" id="KW-0472">Membrane</keyword>
<keyword evidence="6" id="KW-1185">Reference proteome</keyword>
<feature type="compositionally biased region" description="Acidic residues" evidence="3">
    <location>
        <begin position="276"/>
        <end position="294"/>
    </location>
</feature>
<dbReference type="Pfam" id="PF00956">
    <property type="entry name" value="NAP"/>
    <property type="match status" value="1"/>
</dbReference>
<dbReference type="AlphaFoldDB" id="A0A0D6ENZ1"/>
<dbReference type="InterPro" id="IPR002164">
    <property type="entry name" value="NAP_family"/>
</dbReference>
<evidence type="ECO:0000256" key="2">
    <source>
        <dbReference type="RuleBase" id="RU003876"/>
    </source>
</evidence>
<gene>
    <name evidence="5" type="primary">SPOSA6832_03390</name>
</gene>
<dbReference type="InterPro" id="IPR037231">
    <property type="entry name" value="NAP-like_sf"/>
</dbReference>
<proteinExistence type="inferred from homology"/>
<feature type="region of interest" description="Disordered" evidence="3">
    <location>
        <begin position="34"/>
        <end position="82"/>
    </location>
</feature>
<reference evidence="6" key="1">
    <citation type="submission" date="2015-02" db="EMBL/GenBank/DDBJ databases">
        <authorList>
            <person name="Gon?alves P."/>
        </authorList>
    </citation>
    <scope>NUCLEOTIDE SEQUENCE [LARGE SCALE GENOMIC DNA]</scope>
</reference>
<evidence type="ECO:0000256" key="4">
    <source>
        <dbReference type="SAM" id="Phobius"/>
    </source>
</evidence>
<keyword evidence="4" id="KW-0812">Transmembrane</keyword>
<evidence type="ECO:0000256" key="3">
    <source>
        <dbReference type="SAM" id="MobiDB-lite"/>
    </source>
</evidence>
<name>A0A0D6ENZ1_SPOSA</name>
<comment type="similarity">
    <text evidence="1 2">Belongs to the nucleosome assembly protein (NAP) family.</text>
</comment>
<accession>A0A0D6ENZ1</accession>
<dbReference type="EMBL" id="CENE01000016">
    <property type="protein sequence ID" value="CEQ41636.1"/>
    <property type="molecule type" value="Genomic_DNA"/>
</dbReference>
<feature type="transmembrane region" description="Helical" evidence="4">
    <location>
        <begin position="12"/>
        <end position="32"/>
    </location>
</feature>
<dbReference type="SUPFAM" id="SSF143113">
    <property type="entry name" value="NAP-like"/>
    <property type="match status" value="1"/>
</dbReference>